<evidence type="ECO:0000313" key="2">
    <source>
        <dbReference type="Proteomes" id="UP000255087"/>
    </source>
</evidence>
<gene>
    <name evidence="1" type="ORF">NCTC8580_02730</name>
</gene>
<evidence type="ECO:0000313" key="1">
    <source>
        <dbReference type="EMBL" id="SUP83816.1"/>
    </source>
</evidence>
<accession>A0A380Q9Q8</accession>
<name>A0A380Q9Q8_YERPU</name>
<reference evidence="1 2" key="1">
    <citation type="submission" date="2018-06" db="EMBL/GenBank/DDBJ databases">
        <authorList>
            <consortium name="Pathogen Informatics"/>
            <person name="Doyle S."/>
        </authorList>
    </citation>
    <scope>NUCLEOTIDE SEQUENCE [LARGE SCALE GENOMIC DNA]</scope>
    <source>
        <strain evidence="1 2">NCTC8580</strain>
    </source>
</reference>
<organism evidence="1 2">
    <name type="scientific">Yersinia pseudotuberculosis</name>
    <dbReference type="NCBI Taxonomy" id="633"/>
    <lineage>
        <taxon>Bacteria</taxon>
        <taxon>Pseudomonadati</taxon>
        <taxon>Pseudomonadota</taxon>
        <taxon>Gammaproteobacteria</taxon>
        <taxon>Enterobacterales</taxon>
        <taxon>Yersiniaceae</taxon>
        <taxon>Yersinia</taxon>
    </lineage>
</organism>
<dbReference type="AlphaFoldDB" id="A0A380Q9Q8"/>
<dbReference type="RefSeq" id="WP_106440767.1">
    <property type="nucleotide sequence ID" value="NZ_NCLF01000006.1"/>
</dbReference>
<sequence>MANVEATWSVDLYVYCPKCEDGFDLNSDGSFTDGTHGYALQTTADADAECPECGHKFKVDLVW</sequence>
<protein>
    <submittedName>
        <fullName evidence="1">Uncharacterized protein</fullName>
    </submittedName>
</protein>
<dbReference type="EMBL" id="UHJC01000001">
    <property type="protein sequence ID" value="SUP83816.1"/>
    <property type="molecule type" value="Genomic_DNA"/>
</dbReference>
<dbReference type="Proteomes" id="UP000255087">
    <property type="component" value="Unassembled WGS sequence"/>
</dbReference>
<proteinExistence type="predicted"/>